<dbReference type="Proteomes" id="UP000614601">
    <property type="component" value="Unassembled WGS sequence"/>
</dbReference>
<evidence type="ECO:0000256" key="6">
    <source>
        <dbReference type="ARBA" id="ARBA00022792"/>
    </source>
</evidence>
<sequence length="291" mass="33038">MGSKEQQRSHIYNNVDFYCGWCAGCIETIILFPQSKLIFRQQLFGLAVKDAVTQLKSEGMGLLYRGLLPPLIMRTSTRSIMFGAFDKYKGLLNAQDRPGIASSLTKRHAVAAFLAGCTEATLCPLERIQVLLQTHHYHGHFKNTKEAIKYVYGFGIHEFYRGLSLVVLRNGLSNSLFFTLREPLRLLFIEKLNLQKSSMSAATFISNFVSGAILGASISTLFFPVNVVKHRLQSELGTTFQSPIRVFRMVWEERNRSLKGLFRGVQMNFTRSLIAWGITNSVYEFLLEAFR</sequence>
<dbReference type="Proteomes" id="UP000783686">
    <property type="component" value="Unassembled WGS sequence"/>
</dbReference>
<keyword evidence="5" id="KW-0677">Repeat</keyword>
<dbReference type="EMBL" id="CAJFCW020000006">
    <property type="protein sequence ID" value="CAG9127135.1"/>
    <property type="molecule type" value="Genomic_DNA"/>
</dbReference>
<gene>
    <name evidence="13" type="ORF">BOKJ2_LOCUS13699</name>
</gene>
<keyword evidence="9 10" id="KW-0472">Membrane</keyword>
<evidence type="ECO:0000256" key="8">
    <source>
        <dbReference type="ARBA" id="ARBA00023128"/>
    </source>
</evidence>
<evidence type="ECO:0000256" key="12">
    <source>
        <dbReference type="SAM" id="Phobius"/>
    </source>
</evidence>
<dbReference type="GO" id="GO:0005743">
    <property type="term" value="C:mitochondrial inner membrane"/>
    <property type="evidence" value="ECO:0007669"/>
    <property type="project" value="UniProtKB-SubCell"/>
</dbReference>
<evidence type="ECO:0000256" key="7">
    <source>
        <dbReference type="ARBA" id="ARBA00022989"/>
    </source>
</evidence>
<dbReference type="PANTHER" id="PTHR46131:SF1">
    <property type="entry name" value="SD08549P"/>
    <property type="match status" value="1"/>
</dbReference>
<comment type="subcellular location">
    <subcellularLocation>
        <location evidence="1">Mitochondrion inner membrane</location>
        <topology evidence="1">Multi-pass membrane protein</topology>
    </subcellularLocation>
</comment>
<evidence type="ECO:0008006" key="15">
    <source>
        <dbReference type="Google" id="ProtNLM"/>
    </source>
</evidence>
<organism evidence="13 14">
    <name type="scientific">Bursaphelenchus okinawaensis</name>
    <dbReference type="NCBI Taxonomy" id="465554"/>
    <lineage>
        <taxon>Eukaryota</taxon>
        <taxon>Metazoa</taxon>
        <taxon>Ecdysozoa</taxon>
        <taxon>Nematoda</taxon>
        <taxon>Chromadorea</taxon>
        <taxon>Rhabditida</taxon>
        <taxon>Tylenchina</taxon>
        <taxon>Tylenchomorpha</taxon>
        <taxon>Aphelenchoidea</taxon>
        <taxon>Aphelenchoididae</taxon>
        <taxon>Bursaphelenchus</taxon>
    </lineage>
</organism>
<dbReference type="EMBL" id="CAJFDH010000006">
    <property type="protein sequence ID" value="CAD5229640.1"/>
    <property type="molecule type" value="Genomic_DNA"/>
</dbReference>
<evidence type="ECO:0000256" key="5">
    <source>
        <dbReference type="ARBA" id="ARBA00022737"/>
    </source>
</evidence>
<evidence type="ECO:0000256" key="10">
    <source>
        <dbReference type="PROSITE-ProRule" id="PRU00282"/>
    </source>
</evidence>
<dbReference type="GO" id="GO:0051724">
    <property type="term" value="F:NAD transmembrane transporter activity"/>
    <property type="evidence" value="ECO:0007669"/>
    <property type="project" value="TreeGrafter"/>
</dbReference>
<dbReference type="PROSITE" id="PS50920">
    <property type="entry name" value="SOLCAR"/>
    <property type="match status" value="3"/>
</dbReference>
<dbReference type="SUPFAM" id="SSF103506">
    <property type="entry name" value="Mitochondrial carrier"/>
    <property type="match status" value="1"/>
</dbReference>
<feature type="transmembrane region" description="Helical" evidence="12">
    <location>
        <begin position="201"/>
        <end position="223"/>
    </location>
</feature>
<protein>
    <recommendedName>
        <fullName evidence="15">Mitochondrial carrier protein</fullName>
    </recommendedName>
</protein>
<reference evidence="13" key="1">
    <citation type="submission" date="2020-09" db="EMBL/GenBank/DDBJ databases">
        <authorList>
            <person name="Kikuchi T."/>
        </authorList>
    </citation>
    <scope>NUCLEOTIDE SEQUENCE</scope>
    <source>
        <strain evidence="13">SH1</strain>
    </source>
</reference>
<comment type="similarity">
    <text evidence="2 11">Belongs to the mitochondrial carrier (TC 2.A.29) family.</text>
</comment>
<feature type="repeat" description="Solcar" evidence="10">
    <location>
        <begin position="11"/>
        <end position="91"/>
    </location>
</feature>
<evidence type="ECO:0000256" key="4">
    <source>
        <dbReference type="ARBA" id="ARBA00022692"/>
    </source>
</evidence>
<evidence type="ECO:0000256" key="3">
    <source>
        <dbReference type="ARBA" id="ARBA00022448"/>
    </source>
</evidence>
<dbReference type="InterPro" id="IPR052465">
    <property type="entry name" value="Mito_NAD+_Carrier"/>
</dbReference>
<dbReference type="Pfam" id="PF00153">
    <property type="entry name" value="Mito_carr"/>
    <property type="match status" value="3"/>
</dbReference>
<keyword evidence="6" id="KW-0999">Mitochondrion inner membrane</keyword>
<feature type="repeat" description="Solcar" evidence="10">
    <location>
        <begin position="202"/>
        <end position="289"/>
    </location>
</feature>
<accession>A0A811LNJ0</accession>
<evidence type="ECO:0000313" key="13">
    <source>
        <dbReference type="EMBL" id="CAD5229640.1"/>
    </source>
</evidence>
<evidence type="ECO:0000256" key="2">
    <source>
        <dbReference type="ARBA" id="ARBA00006375"/>
    </source>
</evidence>
<name>A0A811LNJ0_9BILA</name>
<evidence type="ECO:0000256" key="9">
    <source>
        <dbReference type="ARBA" id="ARBA00023136"/>
    </source>
</evidence>
<keyword evidence="4 10" id="KW-0812">Transmembrane</keyword>
<dbReference type="OrthoDB" id="2139348at2759"/>
<keyword evidence="7 12" id="KW-1133">Transmembrane helix</keyword>
<keyword evidence="3 11" id="KW-0813">Transport</keyword>
<evidence type="ECO:0000256" key="11">
    <source>
        <dbReference type="RuleBase" id="RU000488"/>
    </source>
</evidence>
<keyword evidence="14" id="KW-1185">Reference proteome</keyword>
<evidence type="ECO:0000313" key="14">
    <source>
        <dbReference type="Proteomes" id="UP000614601"/>
    </source>
</evidence>
<dbReference type="AlphaFoldDB" id="A0A811LNJ0"/>
<dbReference type="PANTHER" id="PTHR46131">
    <property type="entry name" value="SD08549P"/>
    <property type="match status" value="1"/>
</dbReference>
<proteinExistence type="inferred from homology"/>
<evidence type="ECO:0000256" key="1">
    <source>
        <dbReference type="ARBA" id="ARBA00004448"/>
    </source>
</evidence>
<feature type="repeat" description="Solcar" evidence="10">
    <location>
        <begin position="107"/>
        <end position="187"/>
    </location>
</feature>
<dbReference type="InterPro" id="IPR018108">
    <property type="entry name" value="MCP_transmembrane"/>
</dbReference>
<dbReference type="Gene3D" id="1.50.40.10">
    <property type="entry name" value="Mitochondrial carrier domain"/>
    <property type="match status" value="1"/>
</dbReference>
<comment type="caution">
    <text evidence="13">The sequence shown here is derived from an EMBL/GenBank/DDBJ whole genome shotgun (WGS) entry which is preliminary data.</text>
</comment>
<dbReference type="InterPro" id="IPR023395">
    <property type="entry name" value="MCP_dom_sf"/>
</dbReference>
<keyword evidence="8" id="KW-0496">Mitochondrion</keyword>